<gene>
    <name evidence="1" type="ORF">MMUR_06410</name>
</gene>
<proteinExistence type="predicted"/>
<dbReference type="AlphaFoldDB" id="A0A7I9WFI3"/>
<keyword evidence="2" id="KW-1185">Reference proteome</keyword>
<accession>A0A7I9WFI3</accession>
<dbReference type="Proteomes" id="UP000465241">
    <property type="component" value="Unassembled WGS sequence"/>
</dbReference>
<comment type="caution">
    <text evidence="1">The sequence shown here is derived from an EMBL/GenBank/DDBJ whole genome shotgun (WGS) entry which is preliminary data.</text>
</comment>
<evidence type="ECO:0000313" key="1">
    <source>
        <dbReference type="EMBL" id="GFG56505.1"/>
    </source>
</evidence>
<name>A0A7I9WFI3_9MYCO</name>
<protein>
    <submittedName>
        <fullName evidence="1">Uncharacterized protein</fullName>
    </submittedName>
</protein>
<reference evidence="1 2" key="1">
    <citation type="journal article" date="2019" name="Emerg. Microbes Infect.">
        <title>Comprehensive subspecies identification of 175 nontuberculous mycobacteria species based on 7547 genomic profiles.</title>
        <authorList>
            <person name="Matsumoto Y."/>
            <person name="Kinjo T."/>
            <person name="Motooka D."/>
            <person name="Nabeya D."/>
            <person name="Jung N."/>
            <person name="Uechi K."/>
            <person name="Horii T."/>
            <person name="Iida T."/>
            <person name="Fujita J."/>
            <person name="Nakamura S."/>
        </authorList>
    </citation>
    <scope>NUCLEOTIDE SEQUENCE [LARGE SCALE GENOMIC DNA]</scope>
    <source>
        <strain evidence="1 2">JCM 13392</strain>
    </source>
</reference>
<evidence type="ECO:0000313" key="2">
    <source>
        <dbReference type="Proteomes" id="UP000465241"/>
    </source>
</evidence>
<dbReference type="EMBL" id="BLKT01000003">
    <property type="protein sequence ID" value="GFG56505.1"/>
    <property type="molecule type" value="Genomic_DNA"/>
</dbReference>
<sequence length="55" mass="6408">MGTRDDVTDPLDRIYEQLLHELYDVQGHRRGHFAVTDTEPFRQLAALMSDITHEP</sequence>
<organism evidence="1 2">
    <name type="scientific">Mycolicibacterium murale</name>
    <dbReference type="NCBI Taxonomy" id="182220"/>
    <lineage>
        <taxon>Bacteria</taxon>
        <taxon>Bacillati</taxon>
        <taxon>Actinomycetota</taxon>
        <taxon>Actinomycetes</taxon>
        <taxon>Mycobacteriales</taxon>
        <taxon>Mycobacteriaceae</taxon>
        <taxon>Mycolicibacterium</taxon>
    </lineage>
</organism>